<dbReference type="SUPFAM" id="SSF52777">
    <property type="entry name" value="CoA-dependent acyltransferases"/>
    <property type="match status" value="1"/>
</dbReference>
<organism evidence="2 3">
    <name type="scientific">Streptomyces microflavus</name>
    <name type="common">Streptomyces lipmanii</name>
    <dbReference type="NCBI Taxonomy" id="1919"/>
    <lineage>
        <taxon>Bacteria</taxon>
        <taxon>Bacillati</taxon>
        <taxon>Actinomycetota</taxon>
        <taxon>Actinomycetes</taxon>
        <taxon>Kitasatosporales</taxon>
        <taxon>Streptomycetaceae</taxon>
        <taxon>Streptomyces</taxon>
    </lineage>
</organism>
<feature type="non-terminal residue" evidence="2">
    <location>
        <position position="107"/>
    </location>
</feature>
<gene>
    <name evidence="2" type="ORF">G3I39_17520</name>
</gene>
<feature type="non-terminal residue" evidence="2">
    <location>
        <position position="1"/>
    </location>
</feature>
<dbReference type="PANTHER" id="PTHR45398:SF1">
    <property type="entry name" value="ENZYME, PUTATIVE (JCVI)-RELATED"/>
    <property type="match status" value="1"/>
</dbReference>
<dbReference type="Proteomes" id="UP000471648">
    <property type="component" value="Unassembled WGS sequence"/>
</dbReference>
<comment type="caution">
    <text evidence="2">The sequence shown here is derived from an EMBL/GenBank/DDBJ whole genome shotgun (WGS) entry which is preliminary data.</text>
</comment>
<evidence type="ECO:0000313" key="3">
    <source>
        <dbReference type="Proteomes" id="UP000471648"/>
    </source>
</evidence>
<dbReference type="Gene3D" id="3.30.559.10">
    <property type="entry name" value="Chloramphenicol acetyltransferase-like domain"/>
    <property type="match status" value="1"/>
</dbReference>
<sequence>ADTFLRARLLTPFDLRKGPLLRVLLLRLGADRHALLLSMHHIVSDGRSLDVLTGELATCYAAELDGFEPSLPPLPVQYADFAAWQRDRLADDTGPGEGLAYWKERLA</sequence>
<reference evidence="2 3" key="1">
    <citation type="submission" date="2020-01" db="EMBL/GenBank/DDBJ databases">
        <title>Insect and environment-associated Actinomycetes.</title>
        <authorList>
            <person name="Currrie C."/>
            <person name="Chevrette M."/>
            <person name="Carlson C."/>
            <person name="Stubbendieck R."/>
            <person name="Wendt-Pienkowski E."/>
        </authorList>
    </citation>
    <scope>NUCLEOTIDE SEQUENCE [LARGE SCALE GENOMIC DNA]</scope>
    <source>
        <strain evidence="2 3">SID14438</strain>
    </source>
</reference>
<dbReference type="RefSeq" id="WP_164357563.1">
    <property type="nucleotide sequence ID" value="NZ_JAAGME010000727.1"/>
</dbReference>
<evidence type="ECO:0000259" key="1">
    <source>
        <dbReference type="Pfam" id="PF00668"/>
    </source>
</evidence>
<dbReference type="InterPro" id="IPR023213">
    <property type="entry name" value="CAT-like_dom_sf"/>
</dbReference>
<protein>
    <recommendedName>
        <fullName evidence="1">Condensation domain-containing protein</fullName>
    </recommendedName>
</protein>
<dbReference type="GO" id="GO:0003824">
    <property type="term" value="F:catalytic activity"/>
    <property type="evidence" value="ECO:0007669"/>
    <property type="project" value="InterPro"/>
</dbReference>
<dbReference type="EMBL" id="JAAGME010000727">
    <property type="protein sequence ID" value="NEB68838.1"/>
    <property type="molecule type" value="Genomic_DNA"/>
</dbReference>
<evidence type="ECO:0000313" key="2">
    <source>
        <dbReference type="EMBL" id="NEB68838.1"/>
    </source>
</evidence>
<proteinExistence type="predicted"/>
<dbReference type="InterPro" id="IPR001242">
    <property type="entry name" value="Condensation_dom"/>
</dbReference>
<name>A0A6N9VC55_STRMI</name>
<dbReference type="GO" id="GO:0008610">
    <property type="term" value="P:lipid biosynthetic process"/>
    <property type="evidence" value="ECO:0007669"/>
    <property type="project" value="UniProtKB-ARBA"/>
</dbReference>
<dbReference type="PANTHER" id="PTHR45398">
    <property type="match status" value="1"/>
</dbReference>
<feature type="domain" description="Condensation" evidence="1">
    <location>
        <begin position="2"/>
        <end position="107"/>
    </location>
</feature>
<accession>A0A6N9VC55</accession>
<dbReference type="AlphaFoldDB" id="A0A6N9VC55"/>
<dbReference type="Pfam" id="PF00668">
    <property type="entry name" value="Condensation"/>
    <property type="match status" value="1"/>
</dbReference>